<dbReference type="PROSITE" id="PS51670">
    <property type="entry name" value="SHKT"/>
    <property type="match status" value="2"/>
</dbReference>
<feature type="disulfide bond" evidence="2">
    <location>
        <begin position="2"/>
        <end position="36"/>
    </location>
</feature>
<gene>
    <name evidence="4" type="ORF">PEVE_00028619</name>
</gene>
<comment type="caution">
    <text evidence="4">The sequence shown here is derived from an EMBL/GenBank/DDBJ whole genome shotgun (WGS) entry which is preliminary data.</text>
</comment>
<dbReference type="SMART" id="SM00254">
    <property type="entry name" value="ShKT"/>
    <property type="match status" value="2"/>
</dbReference>
<evidence type="ECO:0000259" key="3">
    <source>
        <dbReference type="PROSITE" id="PS51670"/>
    </source>
</evidence>
<evidence type="ECO:0000256" key="2">
    <source>
        <dbReference type="PROSITE-ProRule" id="PRU01005"/>
    </source>
</evidence>
<evidence type="ECO:0000256" key="1">
    <source>
        <dbReference type="ARBA" id="ARBA00022656"/>
    </source>
</evidence>
<dbReference type="Pfam" id="PF01549">
    <property type="entry name" value="ShK"/>
    <property type="match status" value="2"/>
</dbReference>
<dbReference type="Proteomes" id="UP001159427">
    <property type="component" value="Unassembled WGS sequence"/>
</dbReference>
<proteinExistence type="predicted"/>
<feature type="disulfide bond" evidence="2">
    <location>
        <begin position="39"/>
        <end position="73"/>
    </location>
</feature>
<dbReference type="InterPro" id="IPR003582">
    <property type="entry name" value="ShKT_dom"/>
</dbReference>
<name>A0ABN8SW21_9CNID</name>
<feature type="domain" description="ShKT" evidence="3">
    <location>
        <begin position="2"/>
        <end position="36"/>
    </location>
</feature>
<evidence type="ECO:0000313" key="4">
    <source>
        <dbReference type="EMBL" id="CAH3194803.1"/>
    </source>
</evidence>
<dbReference type="EMBL" id="CALNXI010003983">
    <property type="protein sequence ID" value="CAH3194803.1"/>
    <property type="molecule type" value="Genomic_DNA"/>
</dbReference>
<feature type="non-terminal residue" evidence="4">
    <location>
        <position position="1"/>
    </location>
</feature>
<keyword evidence="1" id="KW-0800">Toxin</keyword>
<accession>A0ABN8SW21</accession>
<evidence type="ECO:0000313" key="5">
    <source>
        <dbReference type="Proteomes" id="UP001159427"/>
    </source>
</evidence>
<sequence length="73" mass="8481">NCRDNHRSCSYWARIGECQRNSGYMLLNCKKSCNNCNSCKNRHVMCATWAGRGECRRNPGYMTVYCKKSCRVC</sequence>
<reference evidence="4 5" key="1">
    <citation type="submission" date="2022-05" db="EMBL/GenBank/DDBJ databases">
        <authorList>
            <consortium name="Genoscope - CEA"/>
            <person name="William W."/>
        </authorList>
    </citation>
    <scope>NUCLEOTIDE SEQUENCE [LARGE SCALE GENOMIC DNA]</scope>
</reference>
<organism evidence="4 5">
    <name type="scientific">Porites evermanni</name>
    <dbReference type="NCBI Taxonomy" id="104178"/>
    <lineage>
        <taxon>Eukaryota</taxon>
        <taxon>Metazoa</taxon>
        <taxon>Cnidaria</taxon>
        <taxon>Anthozoa</taxon>
        <taxon>Hexacorallia</taxon>
        <taxon>Scleractinia</taxon>
        <taxon>Fungiina</taxon>
        <taxon>Poritidae</taxon>
        <taxon>Porites</taxon>
    </lineage>
</organism>
<protein>
    <recommendedName>
        <fullName evidence="3">ShKT domain-containing protein</fullName>
    </recommendedName>
</protein>
<keyword evidence="2" id="KW-1015">Disulfide bond</keyword>
<keyword evidence="5" id="KW-1185">Reference proteome</keyword>
<comment type="caution">
    <text evidence="2">Lacks conserved residue(s) required for the propagation of feature annotation.</text>
</comment>
<feature type="domain" description="ShKT" evidence="3">
    <location>
        <begin position="39"/>
        <end position="73"/>
    </location>
</feature>